<feature type="binding site" evidence="9">
    <location>
        <position position="143"/>
    </location>
    <ligand>
        <name>Mg(2+)</name>
        <dbReference type="ChEBI" id="CHEBI:18420"/>
        <note>catalytic</note>
    </ligand>
</feature>
<dbReference type="SMART" id="SM00477">
    <property type="entry name" value="NUC"/>
    <property type="match status" value="1"/>
</dbReference>
<keyword evidence="7" id="KW-0460">Magnesium</keyword>
<comment type="cofactor">
    <cofactor evidence="1 10">
        <name>Mg(2+)</name>
        <dbReference type="ChEBI" id="CHEBI:18420"/>
    </cofactor>
</comment>
<dbReference type="EC" id="3.1.30.-" evidence="10"/>
<dbReference type="GO" id="GO:0046872">
    <property type="term" value="F:metal ion binding"/>
    <property type="evidence" value="ECO:0007669"/>
    <property type="project" value="UniProtKB-KW"/>
</dbReference>
<dbReference type="SMART" id="SM00892">
    <property type="entry name" value="Endonuclease_NS"/>
    <property type="match status" value="1"/>
</dbReference>
<keyword evidence="3 10" id="KW-0540">Nuclease</keyword>
<dbReference type="InterPro" id="IPR020821">
    <property type="entry name" value="ENPP1-3/EXOG-like_nuc-like"/>
</dbReference>
<feature type="domain" description="DNA/RNA non-specific endonuclease/pyrophosphatase/phosphodiesterase" evidence="13">
    <location>
        <begin position="48"/>
        <end position="244"/>
    </location>
</feature>
<evidence type="ECO:0000256" key="1">
    <source>
        <dbReference type="ARBA" id="ARBA00001946"/>
    </source>
</evidence>
<dbReference type="PROSITE" id="PS01070">
    <property type="entry name" value="NUCLEASE_NON_SPEC"/>
    <property type="match status" value="1"/>
</dbReference>
<evidence type="ECO:0000259" key="13">
    <source>
        <dbReference type="SMART" id="SM00892"/>
    </source>
</evidence>
<dbReference type="PANTHER" id="PTHR13966:SF5">
    <property type="entry name" value="ENDONUCLEASE G, MITOCHONDRIAL"/>
    <property type="match status" value="1"/>
</dbReference>
<dbReference type="Pfam" id="PF01223">
    <property type="entry name" value="Endonuclease_NS"/>
    <property type="match status" value="1"/>
</dbReference>
<comment type="caution">
    <text evidence="14">The sequence shown here is derived from an EMBL/GenBank/DDBJ whole genome shotgun (WGS) entry which is preliminary data.</text>
</comment>
<dbReference type="RefSeq" id="WP_184060571.1">
    <property type="nucleotide sequence ID" value="NZ_JACIJK010000017.1"/>
</dbReference>
<evidence type="ECO:0000259" key="12">
    <source>
        <dbReference type="SMART" id="SM00477"/>
    </source>
</evidence>
<dbReference type="InterPro" id="IPR044929">
    <property type="entry name" value="DNA/RNA_non-sp_Endonuclease_sf"/>
</dbReference>
<dbReference type="SUPFAM" id="SSF54060">
    <property type="entry name" value="His-Me finger endonucleases"/>
    <property type="match status" value="1"/>
</dbReference>
<accession>A0A7W9EW41</accession>
<keyword evidence="4 9" id="KW-0479">Metal-binding</keyword>
<evidence type="ECO:0000256" key="8">
    <source>
        <dbReference type="PIRSR" id="PIRSR640255-1"/>
    </source>
</evidence>
<dbReference type="InterPro" id="IPR018524">
    <property type="entry name" value="DNA/RNA_endonuclease_AS"/>
</dbReference>
<reference evidence="14 15" key="1">
    <citation type="submission" date="2020-08" db="EMBL/GenBank/DDBJ databases">
        <title>Genomic Encyclopedia of Type Strains, Phase IV (KMG-IV): sequencing the most valuable type-strain genomes for metagenomic binning, comparative biology and taxonomic classification.</title>
        <authorList>
            <person name="Goeker M."/>
        </authorList>
    </citation>
    <scope>NUCLEOTIDE SEQUENCE [LARGE SCALE GENOMIC DNA]</scope>
    <source>
        <strain evidence="14 15">DSM 100044</strain>
    </source>
</reference>
<evidence type="ECO:0000256" key="2">
    <source>
        <dbReference type="ARBA" id="ARBA00010052"/>
    </source>
</evidence>
<evidence type="ECO:0000256" key="9">
    <source>
        <dbReference type="PIRSR" id="PIRSR640255-2"/>
    </source>
</evidence>
<keyword evidence="15" id="KW-1185">Reference proteome</keyword>
<dbReference type="Gene3D" id="3.40.570.10">
    <property type="entry name" value="Extracellular Endonuclease, subunit A"/>
    <property type="match status" value="1"/>
</dbReference>
<dbReference type="GO" id="GO:0004519">
    <property type="term" value="F:endonuclease activity"/>
    <property type="evidence" value="ECO:0007669"/>
    <property type="project" value="UniProtKB-UniRule"/>
</dbReference>
<protein>
    <recommendedName>
        <fullName evidence="10">Endonuclease</fullName>
        <ecNumber evidence="10">3.1.30.-</ecNumber>
    </recommendedName>
</protein>
<comment type="similarity">
    <text evidence="2 10">Belongs to the DNA/RNA non-specific endonuclease family.</text>
</comment>
<evidence type="ECO:0000256" key="3">
    <source>
        <dbReference type="ARBA" id="ARBA00022722"/>
    </source>
</evidence>
<evidence type="ECO:0000256" key="5">
    <source>
        <dbReference type="ARBA" id="ARBA00022759"/>
    </source>
</evidence>
<feature type="active site" description="Proton acceptor" evidence="8">
    <location>
        <position position="113"/>
    </location>
</feature>
<dbReference type="InterPro" id="IPR044925">
    <property type="entry name" value="His-Me_finger_sf"/>
</dbReference>
<keyword evidence="6 10" id="KW-0378">Hydrolase</keyword>
<evidence type="ECO:0000256" key="11">
    <source>
        <dbReference type="SAM" id="SignalP"/>
    </source>
</evidence>
<dbReference type="InterPro" id="IPR040255">
    <property type="entry name" value="Non-specific_endonuclease"/>
</dbReference>
<keyword evidence="5 10" id="KW-0255">Endonuclease</keyword>
<gene>
    <name evidence="14" type="ORF">FHS94_003773</name>
</gene>
<proteinExistence type="inferred from homology"/>
<evidence type="ECO:0000256" key="7">
    <source>
        <dbReference type="ARBA" id="ARBA00022842"/>
    </source>
</evidence>
<evidence type="ECO:0000313" key="14">
    <source>
        <dbReference type="EMBL" id="MBB5716901.1"/>
    </source>
</evidence>
<feature type="signal peptide" evidence="11">
    <location>
        <begin position="1"/>
        <end position="22"/>
    </location>
</feature>
<feature type="domain" description="ENPP1-3/EXOG-like endonuclease/phosphodiesterase" evidence="12">
    <location>
        <begin position="49"/>
        <end position="244"/>
    </location>
</feature>
<organism evidence="14 15">
    <name type="scientific">Sphingomonas aerophila</name>
    <dbReference type="NCBI Taxonomy" id="1344948"/>
    <lineage>
        <taxon>Bacteria</taxon>
        <taxon>Pseudomonadati</taxon>
        <taxon>Pseudomonadota</taxon>
        <taxon>Alphaproteobacteria</taxon>
        <taxon>Sphingomonadales</taxon>
        <taxon>Sphingomonadaceae</taxon>
        <taxon>Sphingomonas</taxon>
    </lineage>
</organism>
<sequence>MKLGGGFLALILVLGSAAAAKAGDGELHSFHCLFGCPVGAPSTNDTIVREIYTLSSNDLTKVADWVAYRVTPASIGPSGERAWQADPWLSTDETLMPNAYDGANRALHVDRGHQAPLAAFSGTPFASETNILSNITPQSSALNQGPWNALEEQERLLAQRLNTAVYVYTGPLFERLMAPLPAGPELERVPSGYWKVIALSDGRNSAFIFDQTANRAMNYCNGRVPLNQVVLRSRLKLFPMADPATFGSLDTEIGCSTRGPTLPAPSVIPAE</sequence>
<dbReference type="GO" id="GO:0016787">
    <property type="term" value="F:hydrolase activity"/>
    <property type="evidence" value="ECO:0007669"/>
    <property type="project" value="UniProtKB-KW"/>
</dbReference>
<dbReference type="InterPro" id="IPR001604">
    <property type="entry name" value="Endo_G_ENPP1-like_dom"/>
</dbReference>
<dbReference type="AlphaFoldDB" id="A0A7W9EW41"/>
<evidence type="ECO:0000256" key="6">
    <source>
        <dbReference type="ARBA" id="ARBA00022801"/>
    </source>
</evidence>
<name>A0A7W9EW41_9SPHN</name>
<dbReference type="EMBL" id="JACIJK010000017">
    <property type="protein sequence ID" value="MBB5716901.1"/>
    <property type="molecule type" value="Genomic_DNA"/>
</dbReference>
<dbReference type="PANTHER" id="PTHR13966">
    <property type="entry name" value="ENDONUCLEASE RELATED"/>
    <property type="match status" value="1"/>
</dbReference>
<dbReference type="Proteomes" id="UP000546200">
    <property type="component" value="Unassembled WGS sequence"/>
</dbReference>
<dbReference type="GO" id="GO:0003676">
    <property type="term" value="F:nucleic acid binding"/>
    <property type="evidence" value="ECO:0007669"/>
    <property type="project" value="InterPro"/>
</dbReference>
<evidence type="ECO:0000313" key="15">
    <source>
        <dbReference type="Proteomes" id="UP000546200"/>
    </source>
</evidence>
<feature type="chain" id="PRO_5030870216" description="Endonuclease" evidence="11">
    <location>
        <begin position="23"/>
        <end position="271"/>
    </location>
</feature>
<evidence type="ECO:0000256" key="10">
    <source>
        <dbReference type="RuleBase" id="RU366055"/>
    </source>
</evidence>
<evidence type="ECO:0000256" key="4">
    <source>
        <dbReference type="ARBA" id="ARBA00022723"/>
    </source>
</evidence>
<keyword evidence="11" id="KW-0732">Signal</keyword>